<dbReference type="CDD" id="cd04211">
    <property type="entry name" value="Cupredoxin_like_2"/>
    <property type="match status" value="1"/>
</dbReference>
<feature type="signal peptide" evidence="3">
    <location>
        <begin position="1"/>
        <end position="21"/>
    </location>
</feature>
<protein>
    <submittedName>
        <fullName evidence="5">Uncharacterized copper-binding protein, cupredoxin-like subfamily</fullName>
    </submittedName>
</protein>
<gene>
    <name evidence="5" type="ORF">SAMN05421881_101222</name>
</gene>
<dbReference type="InterPro" id="IPR028096">
    <property type="entry name" value="EfeO_Cupredoxin"/>
</dbReference>
<dbReference type="Pfam" id="PF13473">
    <property type="entry name" value="Cupredoxin_1"/>
    <property type="match status" value="1"/>
</dbReference>
<evidence type="ECO:0000313" key="5">
    <source>
        <dbReference type="EMBL" id="SDX91443.1"/>
    </source>
</evidence>
<organism evidence="5 6">
    <name type="scientific">Nitrosomonas halophila</name>
    <dbReference type="NCBI Taxonomy" id="44576"/>
    <lineage>
        <taxon>Bacteria</taxon>
        <taxon>Pseudomonadati</taxon>
        <taxon>Pseudomonadota</taxon>
        <taxon>Betaproteobacteria</taxon>
        <taxon>Nitrosomonadales</taxon>
        <taxon>Nitrosomonadaceae</taxon>
        <taxon>Nitrosomonas</taxon>
    </lineage>
</organism>
<feature type="chain" id="PRO_5011592785" evidence="3">
    <location>
        <begin position="22"/>
        <end position="151"/>
    </location>
</feature>
<proteinExistence type="predicted"/>
<dbReference type="AlphaFoldDB" id="A0A1H3FK16"/>
<dbReference type="SUPFAM" id="SSF49503">
    <property type="entry name" value="Cupredoxins"/>
    <property type="match status" value="1"/>
</dbReference>
<sequence>MKKSLIVSFSILCLGSAMTYAAEQHYSNAAIGKPGVLENVTRTVEIEAYENRFSPSEITVRQGDTVRFIVRNTGEKKHEMMIDTMQHLREHAKMMRLHAHMEHNEPNQVTLAPGEQKELIWQFTHAGVVDFACPMPGHFKGMRGKIIVEEK</sequence>
<dbReference type="Gene3D" id="2.60.40.420">
    <property type="entry name" value="Cupredoxins - blue copper proteins"/>
    <property type="match status" value="1"/>
</dbReference>
<keyword evidence="3" id="KW-0732">Signal</keyword>
<keyword evidence="1" id="KW-0479">Metal-binding</keyword>
<dbReference type="GO" id="GO:0046872">
    <property type="term" value="F:metal ion binding"/>
    <property type="evidence" value="ECO:0007669"/>
    <property type="project" value="UniProtKB-KW"/>
</dbReference>
<dbReference type="OrthoDB" id="9816061at2"/>
<evidence type="ECO:0000313" key="6">
    <source>
        <dbReference type="Proteomes" id="UP000198640"/>
    </source>
</evidence>
<dbReference type="PANTHER" id="PTHR38439:SF3">
    <property type="entry name" value="COPPER-RESISTANT CUPROPROTEIN COPI"/>
    <property type="match status" value="1"/>
</dbReference>
<dbReference type="InterPro" id="IPR008972">
    <property type="entry name" value="Cupredoxin"/>
</dbReference>
<name>A0A1H3FK16_9PROT</name>
<dbReference type="PANTHER" id="PTHR38439">
    <property type="entry name" value="AURACYANIN-B"/>
    <property type="match status" value="1"/>
</dbReference>
<dbReference type="InterPro" id="IPR050845">
    <property type="entry name" value="Cu-binding_ET"/>
</dbReference>
<keyword evidence="6" id="KW-1185">Reference proteome</keyword>
<evidence type="ECO:0000259" key="4">
    <source>
        <dbReference type="Pfam" id="PF13473"/>
    </source>
</evidence>
<dbReference type="RefSeq" id="WP_090412586.1">
    <property type="nucleotide sequence ID" value="NZ_FNOY01000012.1"/>
</dbReference>
<evidence type="ECO:0000256" key="3">
    <source>
        <dbReference type="SAM" id="SignalP"/>
    </source>
</evidence>
<evidence type="ECO:0000256" key="1">
    <source>
        <dbReference type="ARBA" id="ARBA00022723"/>
    </source>
</evidence>
<dbReference type="EMBL" id="FNOY01000012">
    <property type="protein sequence ID" value="SDX91443.1"/>
    <property type="molecule type" value="Genomic_DNA"/>
</dbReference>
<evidence type="ECO:0000256" key="2">
    <source>
        <dbReference type="ARBA" id="ARBA00023008"/>
    </source>
</evidence>
<dbReference type="Proteomes" id="UP000198640">
    <property type="component" value="Unassembled WGS sequence"/>
</dbReference>
<accession>A0A1H3FK16</accession>
<dbReference type="STRING" id="44576.SAMN05421881_101222"/>
<reference evidence="5 6" key="1">
    <citation type="submission" date="2016-10" db="EMBL/GenBank/DDBJ databases">
        <authorList>
            <person name="de Groot N.N."/>
        </authorList>
    </citation>
    <scope>NUCLEOTIDE SEQUENCE [LARGE SCALE GENOMIC DNA]</scope>
    <source>
        <strain evidence="5 6">Nm1</strain>
    </source>
</reference>
<keyword evidence="2" id="KW-0186">Copper</keyword>
<feature type="domain" description="EfeO-type cupredoxin-like" evidence="4">
    <location>
        <begin position="30"/>
        <end position="148"/>
    </location>
</feature>